<gene>
    <name evidence="8" type="primary">LOC107430372</name>
</gene>
<dbReference type="FunCoup" id="A0A6P4AKZ6">
    <property type="interactions" value="1"/>
</dbReference>
<feature type="signal peptide" evidence="4">
    <location>
        <begin position="1"/>
        <end position="24"/>
    </location>
</feature>
<dbReference type="Proteomes" id="UP001652623">
    <property type="component" value="Chromosome 6"/>
</dbReference>
<evidence type="ECO:0000256" key="2">
    <source>
        <dbReference type="ARBA" id="ARBA00022525"/>
    </source>
</evidence>
<comment type="subcellular location">
    <subcellularLocation>
        <location evidence="1">Secreted</location>
    </subcellularLocation>
</comment>
<dbReference type="PRINTS" id="PR01225">
    <property type="entry name" value="EXPANSNFAMLY"/>
</dbReference>
<dbReference type="PROSITE" id="PS50842">
    <property type="entry name" value="EXPANSIN_EG45"/>
    <property type="match status" value="1"/>
</dbReference>
<dbReference type="InterPro" id="IPR007112">
    <property type="entry name" value="Expansin/allergen_DPBB_dom"/>
</dbReference>
<feature type="chain" id="PRO_5045549489" evidence="4">
    <location>
        <begin position="25"/>
        <end position="250"/>
    </location>
</feature>
<evidence type="ECO:0000256" key="1">
    <source>
        <dbReference type="ARBA" id="ARBA00004613"/>
    </source>
</evidence>
<comment type="similarity">
    <text evidence="3">Belongs to the expansin family.</text>
</comment>
<dbReference type="SUPFAM" id="SSF50685">
    <property type="entry name" value="Barwin-like endoglucanases"/>
    <property type="match status" value="1"/>
</dbReference>
<evidence type="ECO:0000256" key="4">
    <source>
        <dbReference type="SAM" id="SignalP"/>
    </source>
</evidence>
<dbReference type="InterPro" id="IPR005795">
    <property type="entry name" value="LolPI"/>
</dbReference>
<dbReference type="InterPro" id="IPR036749">
    <property type="entry name" value="Expansin_CBD_sf"/>
</dbReference>
<sequence>MGFTIEKQMVFLGLVVLFPLLCTSQNTFTSSRATYYGSPDCYGTPSGACGFGEYGRTVNYGNVAGVSRLYRNGTGCGACYQVRCTNPQYCSDDGANIVVTDYGEGDRTDFILSPRAYAKLAKANLALELFAYGVVDVEYRRISCKYSDYNLMFKVHEHSRYPHYLAIVILYVAGQNDITAVELWQEDYKEWRPMRRAYGAVFDLANPPPDSITLRFQVSGSAGYTWVQSNNAIPSYWKAGAVYDSTIQLT</sequence>
<name>A0A6P4AKZ6_ZIZJJ</name>
<dbReference type="Pfam" id="PF01357">
    <property type="entry name" value="Expansin_C"/>
    <property type="match status" value="1"/>
</dbReference>
<dbReference type="GO" id="GO:0009653">
    <property type="term" value="P:anatomical structure morphogenesis"/>
    <property type="evidence" value="ECO:0007669"/>
    <property type="project" value="UniProtKB-ARBA"/>
</dbReference>
<dbReference type="CDD" id="cd22277">
    <property type="entry name" value="DPBB_EXLB_N"/>
    <property type="match status" value="1"/>
</dbReference>
<keyword evidence="2" id="KW-0964">Secreted</keyword>
<dbReference type="GO" id="GO:0005576">
    <property type="term" value="C:extracellular region"/>
    <property type="evidence" value="ECO:0007669"/>
    <property type="project" value="UniProtKB-SubCell"/>
</dbReference>
<dbReference type="SUPFAM" id="SSF49590">
    <property type="entry name" value="PHL pollen allergen"/>
    <property type="match status" value="1"/>
</dbReference>
<dbReference type="PANTHER" id="PTHR31692:SF2">
    <property type="entry name" value="EXPANSIN-LIKE B1"/>
    <property type="match status" value="1"/>
</dbReference>
<evidence type="ECO:0000256" key="3">
    <source>
        <dbReference type="RuleBase" id="RU003460"/>
    </source>
</evidence>
<accession>A0A6P4AKZ6</accession>
<dbReference type="SMART" id="SM00837">
    <property type="entry name" value="DPBB_1"/>
    <property type="match status" value="1"/>
</dbReference>
<evidence type="ECO:0000259" key="6">
    <source>
        <dbReference type="PROSITE" id="PS50843"/>
    </source>
</evidence>
<reference evidence="8" key="1">
    <citation type="submission" date="2025-08" db="UniProtKB">
        <authorList>
            <consortium name="RefSeq"/>
        </authorList>
    </citation>
    <scope>IDENTIFICATION</scope>
    <source>
        <tissue evidence="8">Seedling</tissue>
    </source>
</reference>
<dbReference type="PRINTS" id="PR00829">
    <property type="entry name" value="LOLP1ALLERGN"/>
</dbReference>
<dbReference type="RefSeq" id="XP_015896691.3">
    <property type="nucleotide sequence ID" value="XM_016041205.4"/>
</dbReference>
<dbReference type="GeneID" id="107430372"/>
<evidence type="ECO:0000313" key="8">
    <source>
        <dbReference type="RefSeq" id="XP_015896691.3"/>
    </source>
</evidence>
<proteinExistence type="inferred from homology"/>
<keyword evidence="4" id="KW-0732">Signal</keyword>
<dbReference type="InParanoid" id="A0A6P4AKZ6"/>
<dbReference type="InterPro" id="IPR007117">
    <property type="entry name" value="Expansin_CBD"/>
</dbReference>
<dbReference type="InterPro" id="IPR036908">
    <property type="entry name" value="RlpA-like_sf"/>
</dbReference>
<dbReference type="PROSITE" id="PS50843">
    <property type="entry name" value="EXPANSIN_CBD"/>
    <property type="match status" value="1"/>
</dbReference>
<dbReference type="InterPro" id="IPR009009">
    <property type="entry name" value="RlpA-like_DPBB"/>
</dbReference>
<feature type="domain" description="Expansin-like EG45" evidence="5">
    <location>
        <begin position="46"/>
        <end position="149"/>
    </location>
</feature>
<dbReference type="AlphaFoldDB" id="A0A6P4AKZ6"/>
<organism evidence="7 8">
    <name type="scientific">Ziziphus jujuba</name>
    <name type="common">Chinese jujube</name>
    <name type="synonym">Ziziphus sativa</name>
    <dbReference type="NCBI Taxonomy" id="326968"/>
    <lineage>
        <taxon>Eukaryota</taxon>
        <taxon>Viridiplantae</taxon>
        <taxon>Streptophyta</taxon>
        <taxon>Embryophyta</taxon>
        <taxon>Tracheophyta</taxon>
        <taxon>Spermatophyta</taxon>
        <taxon>Magnoliopsida</taxon>
        <taxon>eudicotyledons</taxon>
        <taxon>Gunneridae</taxon>
        <taxon>Pentapetalae</taxon>
        <taxon>rosids</taxon>
        <taxon>fabids</taxon>
        <taxon>Rosales</taxon>
        <taxon>Rhamnaceae</taxon>
        <taxon>Paliureae</taxon>
        <taxon>Ziziphus</taxon>
    </lineage>
</organism>
<dbReference type="KEGG" id="zju:107430372"/>
<evidence type="ECO:0000313" key="7">
    <source>
        <dbReference type="Proteomes" id="UP001652623"/>
    </source>
</evidence>
<dbReference type="Gene3D" id="2.40.40.10">
    <property type="entry name" value="RlpA-like domain"/>
    <property type="match status" value="1"/>
</dbReference>
<protein>
    <submittedName>
        <fullName evidence="8">Expansin-like B1</fullName>
    </submittedName>
</protein>
<dbReference type="Pfam" id="PF03330">
    <property type="entry name" value="DPBB_1"/>
    <property type="match status" value="1"/>
</dbReference>
<dbReference type="PANTHER" id="PTHR31692">
    <property type="entry name" value="EXPANSIN-B3"/>
    <property type="match status" value="1"/>
</dbReference>
<dbReference type="InterPro" id="IPR007118">
    <property type="entry name" value="Expan_Lol_pI"/>
</dbReference>
<dbReference type="Gene3D" id="2.60.40.760">
    <property type="entry name" value="Expansin, cellulose-binding-like domain"/>
    <property type="match status" value="1"/>
</dbReference>
<feature type="domain" description="Expansin-like CBD" evidence="6">
    <location>
        <begin position="163"/>
        <end position="245"/>
    </location>
</feature>
<evidence type="ECO:0000259" key="5">
    <source>
        <dbReference type="PROSITE" id="PS50842"/>
    </source>
</evidence>
<keyword evidence="7" id="KW-1185">Reference proteome</keyword>